<dbReference type="InterPro" id="IPR007492">
    <property type="entry name" value="LytTR_DNA-bd_dom"/>
</dbReference>
<dbReference type="Pfam" id="PF04397">
    <property type="entry name" value="LytTR"/>
    <property type="match status" value="1"/>
</dbReference>
<protein>
    <submittedName>
        <fullName evidence="2">LytTr DNA-binding domain-containing protein</fullName>
    </submittedName>
</protein>
<keyword evidence="3" id="KW-1185">Reference proteome</keyword>
<dbReference type="GO" id="GO:0003677">
    <property type="term" value="F:DNA binding"/>
    <property type="evidence" value="ECO:0007669"/>
    <property type="project" value="UniProtKB-KW"/>
</dbReference>
<evidence type="ECO:0000313" key="2">
    <source>
        <dbReference type="EMBL" id="RED57179.1"/>
    </source>
</evidence>
<evidence type="ECO:0000259" key="1">
    <source>
        <dbReference type="PROSITE" id="PS50930"/>
    </source>
</evidence>
<dbReference type="Proteomes" id="UP000256869">
    <property type="component" value="Unassembled WGS sequence"/>
</dbReference>
<evidence type="ECO:0000313" key="3">
    <source>
        <dbReference type="Proteomes" id="UP000256869"/>
    </source>
</evidence>
<keyword evidence="2" id="KW-0238">DNA-binding</keyword>
<name>A0A3D9I6M6_9BACL</name>
<feature type="domain" description="HTH LytTR-type" evidence="1">
    <location>
        <begin position="11"/>
        <end position="114"/>
    </location>
</feature>
<dbReference type="AlphaFoldDB" id="A0A3D9I6M6"/>
<dbReference type="RefSeq" id="WP_115994080.1">
    <property type="nucleotide sequence ID" value="NZ_QRDY01000011.1"/>
</dbReference>
<dbReference type="PROSITE" id="PS50930">
    <property type="entry name" value="HTH_LYTTR"/>
    <property type="match status" value="1"/>
</dbReference>
<accession>A0A3D9I6M6</accession>
<proteinExistence type="predicted"/>
<comment type="caution">
    <text evidence="2">The sequence shown here is derived from an EMBL/GenBank/DDBJ whole genome shotgun (WGS) entry which is preliminary data.</text>
</comment>
<gene>
    <name evidence="2" type="ORF">DFP95_11193</name>
</gene>
<dbReference type="OrthoDB" id="2604364at2"/>
<dbReference type="EMBL" id="QRDY01000011">
    <property type="protein sequence ID" value="RED57179.1"/>
    <property type="molecule type" value="Genomic_DNA"/>
</dbReference>
<reference evidence="2 3" key="1">
    <citation type="submission" date="2018-07" db="EMBL/GenBank/DDBJ databases">
        <title>Genomic Encyclopedia of Type Strains, Phase III (KMG-III): the genomes of soil and plant-associated and newly described type strains.</title>
        <authorList>
            <person name="Whitman W."/>
        </authorList>
    </citation>
    <scope>NUCLEOTIDE SEQUENCE [LARGE SCALE GENOMIC DNA]</scope>
    <source>
        <strain evidence="2 3">CECT 8236</strain>
    </source>
</reference>
<dbReference type="Gene3D" id="2.40.50.1020">
    <property type="entry name" value="LytTr DNA-binding domain"/>
    <property type="match status" value="1"/>
</dbReference>
<organism evidence="2 3">
    <name type="scientific">Cohnella lupini</name>
    <dbReference type="NCBI Taxonomy" id="1294267"/>
    <lineage>
        <taxon>Bacteria</taxon>
        <taxon>Bacillati</taxon>
        <taxon>Bacillota</taxon>
        <taxon>Bacilli</taxon>
        <taxon>Bacillales</taxon>
        <taxon>Paenibacillaceae</taxon>
        <taxon>Cohnella</taxon>
    </lineage>
</organism>
<dbReference type="SMART" id="SM00850">
    <property type="entry name" value="LytTR"/>
    <property type="match status" value="1"/>
</dbReference>
<sequence>MHLPLIWREKNSDFEIVHVDPRDILYIYVEGGSLRYQTADRTYTQITTLDEQERYLRDQGFVRTERGYLANIDAVTWYDPAFGRLQFGKTSDDVALSVPVSRAKSGAVRALNLREVPPVRFGRYAYI</sequence>